<dbReference type="Proteomes" id="UP000295388">
    <property type="component" value="Unassembled WGS sequence"/>
</dbReference>
<proteinExistence type="predicted"/>
<reference evidence="2 3" key="1">
    <citation type="submission" date="2019-03" db="EMBL/GenBank/DDBJ databases">
        <title>Genomic Encyclopedia of Type Strains, Phase III (KMG-III): the genomes of soil and plant-associated and newly described type strains.</title>
        <authorList>
            <person name="Whitman W."/>
        </authorList>
    </citation>
    <scope>NUCLEOTIDE SEQUENCE [LARGE SCALE GENOMIC DNA]</scope>
    <source>
        <strain evidence="2 3">VKM Ac-2527</strain>
    </source>
</reference>
<feature type="region of interest" description="Disordered" evidence="1">
    <location>
        <begin position="30"/>
        <end position="66"/>
    </location>
</feature>
<evidence type="ECO:0008006" key="4">
    <source>
        <dbReference type="Google" id="ProtNLM"/>
    </source>
</evidence>
<dbReference type="EMBL" id="SNWQ01000001">
    <property type="protein sequence ID" value="TDO54406.1"/>
    <property type="molecule type" value="Genomic_DNA"/>
</dbReference>
<organism evidence="2 3">
    <name type="scientific">Kribbella caucasensis</name>
    <dbReference type="NCBI Taxonomy" id="2512215"/>
    <lineage>
        <taxon>Bacteria</taxon>
        <taxon>Bacillati</taxon>
        <taxon>Actinomycetota</taxon>
        <taxon>Actinomycetes</taxon>
        <taxon>Propionibacteriales</taxon>
        <taxon>Kribbellaceae</taxon>
        <taxon>Kribbella</taxon>
    </lineage>
</organism>
<sequence>MKTAVLVSGVVLLGLVGGAAGYEAGRLTEAAPTGSGSNDPTLPPDTPTVGHKLKTPKPNTVPGLKAKGMQFQGHTFTVRQRPRPSVRISIDTPEGWDMTTSKSTPGEVKFLDPLRERGVRVESGFPPDLTPEEFRDKLVGGLGDSQPPENDLRILEESSAEIEDENGYPRSVATLIYTYIPNETRRYVIVRWIATEGDKATVEMSITGLPQDADGLGAVLFEATKTVQLKN</sequence>
<protein>
    <recommendedName>
        <fullName evidence="4">Lipoprotein LpqN</fullName>
    </recommendedName>
</protein>
<dbReference type="RefSeq" id="WP_133798000.1">
    <property type="nucleotide sequence ID" value="NZ_SNWQ01000001.1"/>
</dbReference>
<dbReference type="AlphaFoldDB" id="A0A4R6KP25"/>
<name>A0A4R6KP25_9ACTN</name>
<evidence type="ECO:0000313" key="2">
    <source>
        <dbReference type="EMBL" id="TDO54406.1"/>
    </source>
</evidence>
<accession>A0A4R6KP25</accession>
<comment type="caution">
    <text evidence="2">The sequence shown here is derived from an EMBL/GenBank/DDBJ whole genome shotgun (WGS) entry which is preliminary data.</text>
</comment>
<dbReference type="OrthoDB" id="3817902at2"/>
<evidence type="ECO:0000256" key="1">
    <source>
        <dbReference type="SAM" id="MobiDB-lite"/>
    </source>
</evidence>
<gene>
    <name evidence="2" type="ORF">EV643_101195</name>
</gene>
<evidence type="ECO:0000313" key="3">
    <source>
        <dbReference type="Proteomes" id="UP000295388"/>
    </source>
</evidence>
<keyword evidence="3" id="KW-1185">Reference proteome</keyword>